<dbReference type="HOGENOM" id="CLU_940663_0_0_1"/>
<dbReference type="EMBL" id="KN835166">
    <property type="protein sequence ID" value="KIK45903.1"/>
    <property type="molecule type" value="Genomic_DNA"/>
</dbReference>
<accession>A0A0D0BSB0</accession>
<reference evidence="3" key="2">
    <citation type="submission" date="2015-01" db="EMBL/GenBank/DDBJ databases">
        <title>Evolutionary Origins and Diversification of the Mycorrhizal Mutualists.</title>
        <authorList>
            <consortium name="DOE Joint Genome Institute"/>
            <consortium name="Mycorrhizal Genomics Consortium"/>
            <person name="Kohler A."/>
            <person name="Kuo A."/>
            <person name="Nagy L.G."/>
            <person name="Floudas D."/>
            <person name="Copeland A."/>
            <person name="Barry K.W."/>
            <person name="Cichocki N."/>
            <person name="Veneault-Fourrey C."/>
            <person name="LaButti K."/>
            <person name="Lindquist E.A."/>
            <person name="Lipzen A."/>
            <person name="Lundell T."/>
            <person name="Morin E."/>
            <person name="Murat C."/>
            <person name="Riley R."/>
            <person name="Ohm R."/>
            <person name="Sun H."/>
            <person name="Tunlid A."/>
            <person name="Henrissat B."/>
            <person name="Grigoriev I.V."/>
            <person name="Hibbett D.S."/>
            <person name="Martin F."/>
        </authorList>
    </citation>
    <scope>NUCLEOTIDE SEQUENCE [LARGE SCALE GENOMIC DNA]</scope>
    <source>
        <strain evidence="3">UH-Slu-Lm8-n1</strain>
    </source>
</reference>
<organism evidence="2 3">
    <name type="scientific">Suillus luteus UH-Slu-Lm8-n1</name>
    <dbReference type="NCBI Taxonomy" id="930992"/>
    <lineage>
        <taxon>Eukaryota</taxon>
        <taxon>Fungi</taxon>
        <taxon>Dikarya</taxon>
        <taxon>Basidiomycota</taxon>
        <taxon>Agaricomycotina</taxon>
        <taxon>Agaricomycetes</taxon>
        <taxon>Agaricomycetidae</taxon>
        <taxon>Boletales</taxon>
        <taxon>Suillineae</taxon>
        <taxon>Suillaceae</taxon>
        <taxon>Suillus</taxon>
    </lineage>
</organism>
<name>A0A0D0BSB0_9AGAM</name>
<reference evidence="2 3" key="1">
    <citation type="submission" date="2014-04" db="EMBL/GenBank/DDBJ databases">
        <authorList>
            <consortium name="DOE Joint Genome Institute"/>
            <person name="Kuo A."/>
            <person name="Ruytinx J."/>
            <person name="Rineau F."/>
            <person name="Colpaert J."/>
            <person name="Kohler A."/>
            <person name="Nagy L.G."/>
            <person name="Floudas D."/>
            <person name="Copeland A."/>
            <person name="Barry K.W."/>
            <person name="Cichocki N."/>
            <person name="Veneault-Fourrey C."/>
            <person name="LaButti K."/>
            <person name="Lindquist E.A."/>
            <person name="Lipzen A."/>
            <person name="Lundell T."/>
            <person name="Morin E."/>
            <person name="Murat C."/>
            <person name="Sun H."/>
            <person name="Tunlid A."/>
            <person name="Henrissat B."/>
            <person name="Grigoriev I.V."/>
            <person name="Hibbett D.S."/>
            <person name="Martin F."/>
            <person name="Nordberg H.P."/>
            <person name="Cantor M.N."/>
            <person name="Hua S.X."/>
        </authorList>
    </citation>
    <scope>NUCLEOTIDE SEQUENCE [LARGE SCALE GENOMIC DNA]</scope>
    <source>
        <strain evidence="2 3">UH-Slu-Lm8-n1</strain>
    </source>
</reference>
<feature type="region of interest" description="Disordered" evidence="1">
    <location>
        <begin position="150"/>
        <end position="175"/>
    </location>
</feature>
<proteinExistence type="predicted"/>
<dbReference type="AlphaFoldDB" id="A0A0D0BSB0"/>
<evidence type="ECO:0000313" key="3">
    <source>
        <dbReference type="Proteomes" id="UP000054485"/>
    </source>
</evidence>
<keyword evidence="3" id="KW-1185">Reference proteome</keyword>
<sequence>MEVPDVHAPRDEDDVELQSVIPVDVVQLPCESSFDNSFRPLPGHEDDDPLMNGLQTNLSQPGYAAPSEYVDDDLTNLPMISNFHRKYMHNEEHQGPSSLLSSSSEWFQHEHSILGLYIPVHDAEGNQHVHGPISLASDGQDSMTVLEDTHVSSSDDPHHPALVSGDARDSGLTPPPIPMTPPGGLRCRHYVQGQPCGVLIEGGLPGILEHFAYVHVRPRVSANARSDLPSEFWVCRWNGMCGTRIRKEGFRRHVLGHLVRWKCSTCSSTYSRDDSARKHSRDCGDGRIVMQPRLEV</sequence>
<dbReference type="OrthoDB" id="2664007at2759"/>
<evidence type="ECO:0008006" key="4">
    <source>
        <dbReference type="Google" id="ProtNLM"/>
    </source>
</evidence>
<protein>
    <recommendedName>
        <fullName evidence="4">C2H2-type domain-containing protein</fullName>
    </recommendedName>
</protein>
<feature type="compositionally biased region" description="Basic and acidic residues" evidence="1">
    <location>
        <begin position="150"/>
        <end position="159"/>
    </location>
</feature>
<dbReference type="Proteomes" id="UP000054485">
    <property type="component" value="Unassembled WGS sequence"/>
</dbReference>
<gene>
    <name evidence="2" type="ORF">CY34DRAFT_10075</name>
</gene>
<evidence type="ECO:0000313" key="2">
    <source>
        <dbReference type="EMBL" id="KIK45903.1"/>
    </source>
</evidence>
<dbReference type="InParanoid" id="A0A0D0BSB0"/>
<evidence type="ECO:0000256" key="1">
    <source>
        <dbReference type="SAM" id="MobiDB-lite"/>
    </source>
</evidence>